<feature type="transmembrane region" description="Helical" evidence="2">
    <location>
        <begin position="164"/>
        <end position="189"/>
    </location>
</feature>
<evidence type="ECO:0000256" key="1">
    <source>
        <dbReference type="SAM" id="MobiDB-lite"/>
    </source>
</evidence>
<dbReference type="KEGG" id="nfa:PNF1_560"/>
<dbReference type="HOGENOM" id="CLU_1260357_0_0_11"/>
<feature type="transmembrane region" description="Helical" evidence="2">
    <location>
        <begin position="32"/>
        <end position="53"/>
    </location>
</feature>
<dbReference type="Proteomes" id="UP000006820">
    <property type="component" value="Plasmid pNF1"/>
</dbReference>
<proteinExistence type="predicted"/>
<feature type="transmembrane region" description="Helical" evidence="2">
    <location>
        <begin position="138"/>
        <end position="158"/>
    </location>
</feature>
<keyword evidence="2" id="KW-0472">Membrane</keyword>
<dbReference type="OrthoDB" id="9908384at2"/>
<evidence type="ECO:0000313" key="3">
    <source>
        <dbReference type="EMBL" id="BAD60582.1"/>
    </source>
</evidence>
<dbReference type="EMBL" id="AP006619">
    <property type="protein sequence ID" value="BAD60582.1"/>
    <property type="molecule type" value="Genomic_DNA"/>
</dbReference>
<keyword evidence="4" id="KW-1185">Reference proteome</keyword>
<dbReference type="GeneID" id="61136288"/>
<sequence>MLRTLIQYGLDGIGTDGSVSRAINRSADATQWLHPVMLAVDRFGIVLAPLALFAARWSTRRTAAAAPFPAISTAVAASGLAYLLARITAASAQHHPPCAIDQTRIVLEYCTNTYSLPDATLSAAAAVAAVLAQIDRNLGIAVWASVSGFLVARVYVGHDYLIDVVLALTIGTSVAVVLTSITRAAAPLVNRTMTRTRRRRCARRTATGHPRAGSDTEAR</sequence>
<dbReference type="AlphaFoldDB" id="Q5YMK9"/>
<geneLocation type="plasmid" evidence="3 4">
    <name>pNF1</name>
</geneLocation>
<protein>
    <recommendedName>
        <fullName evidence="5">Phosphatidic acid phosphatase type 2/haloperoxidase domain-containing protein</fullName>
    </recommendedName>
</protein>
<evidence type="ECO:0000256" key="2">
    <source>
        <dbReference type="SAM" id="Phobius"/>
    </source>
</evidence>
<keyword evidence="3" id="KW-0614">Plasmid</keyword>
<gene>
    <name evidence="3" type="ordered locus">PNF1_560</name>
</gene>
<accession>Q5YMK9</accession>
<evidence type="ECO:0000313" key="4">
    <source>
        <dbReference type="Proteomes" id="UP000006820"/>
    </source>
</evidence>
<feature type="region of interest" description="Disordered" evidence="1">
    <location>
        <begin position="195"/>
        <end position="219"/>
    </location>
</feature>
<keyword evidence="2" id="KW-1133">Transmembrane helix</keyword>
<evidence type="ECO:0008006" key="5">
    <source>
        <dbReference type="Google" id="ProtNLM"/>
    </source>
</evidence>
<keyword evidence="2" id="KW-0812">Transmembrane</keyword>
<reference evidence="3 4" key="1">
    <citation type="journal article" date="2004" name="Proc. Natl. Acad. Sci. U.S.A.">
        <title>The complete genomic sequence of Nocardia farcinica IFM 10152.</title>
        <authorList>
            <person name="Ishikawa J."/>
            <person name="Yamashita A."/>
            <person name="Mikami Y."/>
            <person name="Hoshino Y."/>
            <person name="Kurita H."/>
            <person name="Hotta K."/>
            <person name="Shiba T."/>
            <person name="Hattori M."/>
        </authorList>
    </citation>
    <scope>NUCLEOTIDE SEQUENCE [LARGE SCALE GENOMIC DNA]</scope>
    <source>
        <strain evidence="3 4">IFM 10152</strain>
        <plasmid evidence="4">Plasmid pNF1</plasmid>
    </source>
</reference>
<dbReference type="SUPFAM" id="SSF48317">
    <property type="entry name" value="Acid phosphatase/Vanadium-dependent haloperoxidase"/>
    <property type="match status" value="1"/>
</dbReference>
<dbReference type="InterPro" id="IPR036938">
    <property type="entry name" value="PAP2/HPO_sf"/>
</dbReference>
<organism evidence="3 4">
    <name type="scientific">Nocardia farcinica (strain IFM 10152)</name>
    <dbReference type="NCBI Taxonomy" id="247156"/>
    <lineage>
        <taxon>Bacteria</taxon>
        <taxon>Bacillati</taxon>
        <taxon>Actinomycetota</taxon>
        <taxon>Actinomycetes</taxon>
        <taxon>Mycobacteriales</taxon>
        <taxon>Nocardiaceae</taxon>
        <taxon>Nocardia</taxon>
    </lineage>
</organism>
<dbReference type="RefSeq" id="WP_011212264.1">
    <property type="nucleotide sequence ID" value="NC_006362.1"/>
</dbReference>
<feature type="transmembrane region" description="Helical" evidence="2">
    <location>
        <begin position="65"/>
        <end position="85"/>
    </location>
</feature>
<name>Q5YMK9_NOCFA</name>